<protein>
    <recommendedName>
        <fullName evidence="5">2-dehydro-3-deoxy-phosphogluconate aldolase</fullName>
        <ecNumber evidence="5">4.1.2.14</ecNumber>
    </recommendedName>
</protein>
<dbReference type="Proteomes" id="UP000001202">
    <property type="component" value="Chromosome"/>
</dbReference>
<gene>
    <name evidence="9" type="primary">eda</name>
    <name evidence="9" type="ordered locus">TPASS_0568</name>
</gene>
<proteinExistence type="inferred from homology"/>
<dbReference type="PROSITE" id="PS00159">
    <property type="entry name" value="ALDOLASE_KDPG_KHG_1"/>
    <property type="match status" value="1"/>
</dbReference>
<dbReference type="KEGG" id="tpp:TPASS_0568"/>
<reference evidence="9 10" key="1">
    <citation type="journal article" date="2008" name="BMC Microbiol.">
        <title>Complete genome sequence of Treponema pallidum ssp. pallidum strain SS14 determined with oligonucleotide arrays.</title>
        <authorList>
            <person name="Matejkova P."/>
            <person name="Strouhal M."/>
            <person name="Smajs D."/>
            <person name="Norris S.J."/>
            <person name="Palzkill T."/>
            <person name="Petrosino J.F."/>
            <person name="Sodergren E."/>
            <person name="Norton J.E."/>
            <person name="Singh J."/>
            <person name="Richmond T.A."/>
            <person name="Molla M.N."/>
            <person name="Albert T.J."/>
            <person name="Weinstock G.M."/>
        </authorList>
    </citation>
    <scope>NUCLEOTIDE SEQUENCE [LARGE SCALE GENOMIC DNA]</scope>
    <source>
        <strain evidence="9 10">SS14</strain>
    </source>
</reference>
<evidence type="ECO:0000256" key="4">
    <source>
        <dbReference type="ARBA" id="ARBA00011233"/>
    </source>
</evidence>
<dbReference type="SUPFAM" id="SSF51569">
    <property type="entry name" value="Aldolase"/>
    <property type="match status" value="1"/>
</dbReference>
<comment type="similarity">
    <text evidence="3">Belongs to the KHG/KDPG aldolase family.</text>
</comment>
<evidence type="ECO:0000256" key="5">
    <source>
        <dbReference type="ARBA" id="ARBA00013063"/>
    </source>
</evidence>
<keyword evidence="7" id="KW-0704">Schiff base</keyword>
<dbReference type="NCBIfam" id="TIGR01182">
    <property type="entry name" value="eda"/>
    <property type="match status" value="1"/>
</dbReference>
<dbReference type="PANTHER" id="PTHR30246:SF1">
    <property type="entry name" value="2-DEHYDRO-3-DEOXY-6-PHOSPHOGALACTONATE ALDOLASE-RELATED"/>
    <property type="match status" value="1"/>
</dbReference>
<comment type="subunit">
    <text evidence="4">Homotrimer.</text>
</comment>
<organism evidence="9 10">
    <name type="scientific">Treponema pallidum subsp. pallidum (strain SS14)</name>
    <dbReference type="NCBI Taxonomy" id="455434"/>
    <lineage>
        <taxon>Bacteria</taxon>
        <taxon>Pseudomonadati</taxon>
        <taxon>Spirochaetota</taxon>
        <taxon>Spirochaetia</taxon>
        <taxon>Spirochaetales</taxon>
        <taxon>Treponemataceae</taxon>
        <taxon>Treponema</taxon>
    </lineage>
</organism>
<dbReference type="EMBL" id="CP000805">
    <property type="protein sequence ID" value="ACD70989.1"/>
    <property type="molecule type" value="Genomic_DNA"/>
</dbReference>
<dbReference type="NCBIfam" id="NF004325">
    <property type="entry name" value="PRK05718.1"/>
    <property type="match status" value="1"/>
</dbReference>
<dbReference type="Pfam" id="PF01081">
    <property type="entry name" value="Aldolase"/>
    <property type="match status" value="1"/>
</dbReference>
<evidence type="ECO:0000256" key="8">
    <source>
        <dbReference type="ARBA" id="ARBA00023277"/>
    </source>
</evidence>
<dbReference type="PATRIC" id="fig|455434.6.peg.566"/>
<dbReference type="Gene3D" id="3.20.20.70">
    <property type="entry name" value="Aldolase class I"/>
    <property type="match status" value="1"/>
</dbReference>
<dbReference type="PANTHER" id="PTHR30246">
    <property type="entry name" value="2-KETO-3-DEOXY-6-PHOSPHOGLUCONATE ALDOLASE"/>
    <property type="match status" value="1"/>
</dbReference>
<dbReference type="GO" id="GO:0008675">
    <property type="term" value="F:2-dehydro-3-deoxy-phosphogluconate aldolase activity"/>
    <property type="evidence" value="ECO:0007669"/>
    <property type="project" value="UniProtKB-EC"/>
</dbReference>
<dbReference type="SMR" id="A0A0H3BKR8"/>
<dbReference type="GeneID" id="93876336"/>
<evidence type="ECO:0000313" key="9">
    <source>
        <dbReference type="EMBL" id="ACD70989.1"/>
    </source>
</evidence>
<comment type="pathway">
    <text evidence="2">Carbohydrate acid metabolism; 2-dehydro-3-deoxy-D-gluconate degradation; D-glyceraldehyde 3-phosphate and pyruvate from 2-dehydro-3-deoxy-D-gluconate: step 2/2.</text>
</comment>
<evidence type="ECO:0000256" key="7">
    <source>
        <dbReference type="ARBA" id="ARBA00023270"/>
    </source>
</evidence>
<dbReference type="InterPro" id="IPR031337">
    <property type="entry name" value="KDPG/KHG_AS_1"/>
</dbReference>
<dbReference type="CDD" id="cd00452">
    <property type="entry name" value="KDPG_aldolase"/>
    <property type="match status" value="1"/>
</dbReference>
<dbReference type="EC" id="4.1.2.14" evidence="5"/>
<dbReference type="InterPro" id="IPR000887">
    <property type="entry name" value="Aldlse_KDPG_KHG"/>
</dbReference>
<dbReference type="InterPro" id="IPR013785">
    <property type="entry name" value="Aldolase_TIM"/>
</dbReference>
<evidence type="ECO:0000256" key="3">
    <source>
        <dbReference type="ARBA" id="ARBA00006906"/>
    </source>
</evidence>
<dbReference type="AlphaFoldDB" id="A0A0H3BKR8"/>
<accession>A0A0H3BKR8</accession>
<name>A0A0H3BKR8_TREPS</name>
<keyword evidence="8" id="KW-0119">Carbohydrate metabolism</keyword>
<dbReference type="RefSeq" id="WP_010882015.1">
    <property type="nucleotide sequence ID" value="NC_010741.1"/>
</dbReference>
<evidence type="ECO:0000313" key="10">
    <source>
        <dbReference type="Proteomes" id="UP000001202"/>
    </source>
</evidence>
<keyword evidence="6" id="KW-0456">Lyase</keyword>
<evidence type="ECO:0000256" key="1">
    <source>
        <dbReference type="ARBA" id="ARBA00000654"/>
    </source>
</evidence>
<comment type="catalytic activity">
    <reaction evidence="1">
        <text>2-dehydro-3-deoxy-6-phospho-D-gluconate = D-glyceraldehyde 3-phosphate + pyruvate</text>
        <dbReference type="Rhea" id="RHEA:17089"/>
        <dbReference type="ChEBI" id="CHEBI:15361"/>
        <dbReference type="ChEBI" id="CHEBI:57569"/>
        <dbReference type="ChEBI" id="CHEBI:59776"/>
        <dbReference type="EC" id="4.1.2.14"/>
    </reaction>
</comment>
<evidence type="ECO:0000256" key="2">
    <source>
        <dbReference type="ARBA" id="ARBA00004736"/>
    </source>
</evidence>
<dbReference type="InterPro" id="IPR031338">
    <property type="entry name" value="KDPG/KHG_AS_2"/>
</dbReference>
<dbReference type="PROSITE" id="PS00160">
    <property type="entry name" value="ALDOLASE_KDPG_KHG_2"/>
    <property type="match status" value="1"/>
</dbReference>
<evidence type="ECO:0000256" key="6">
    <source>
        <dbReference type="ARBA" id="ARBA00023239"/>
    </source>
</evidence>
<sequence>MITIFEALERVRVIPVVTLERVEDAVPLARALITGGIRCMEVTFRTLVAAEAIAAIRQECADVLLGAGTVLTVEQAQQAQAAGAQFVVSPGFNPRVVAHCLGHGVPIIPGIASATEIERALEFGISVVKFFPAELLGGTAMMSALARPYTAVRFVPTGGIHLNNLAEYVAHPRVLACGGSWMVPAQSIAAGDFSQVTALSQQTLQIVGVM</sequence>